<dbReference type="eggNOG" id="ENOG502QQIE">
    <property type="taxonomic scope" value="Eukaryota"/>
</dbReference>
<accession>S7Q3Q6</accession>
<reference evidence="4 5" key="1">
    <citation type="journal article" date="2012" name="Science">
        <title>The Paleozoic origin of enzymatic lignin decomposition reconstructed from 31 fungal genomes.</title>
        <authorList>
            <person name="Floudas D."/>
            <person name="Binder M."/>
            <person name="Riley R."/>
            <person name="Barry K."/>
            <person name="Blanchette R.A."/>
            <person name="Henrissat B."/>
            <person name="Martinez A.T."/>
            <person name="Otillar R."/>
            <person name="Spatafora J.W."/>
            <person name="Yadav J.S."/>
            <person name="Aerts A."/>
            <person name="Benoit I."/>
            <person name="Boyd A."/>
            <person name="Carlson A."/>
            <person name="Copeland A."/>
            <person name="Coutinho P.M."/>
            <person name="de Vries R.P."/>
            <person name="Ferreira P."/>
            <person name="Findley K."/>
            <person name="Foster B."/>
            <person name="Gaskell J."/>
            <person name="Glotzer D."/>
            <person name="Gorecki P."/>
            <person name="Heitman J."/>
            <person name="Hesse C."/>
            <person name="Hori C."/>
            <person name="Igarashi K."/>
            <person name="Jurgens J.A."/>
            <person name="Kallen N."/>
            <person name="Kersten P."/>
            <person name="Kohler A."/>
            <person name="Kuees U."/>
            <person name="Kumar T.K.A."/>
            <person name="Kuo A."/>
            <person name="LaButti K."/>
            <person name="Larrondo L.F."/>
            <person name="Lindquist E."/>
            <person name="Ling A."/>
            <person name="Lombard V."/>
            <person name="Lucas S."/>
            <person name="Lundell T."/>
            <person name="Martin R."/>
            <person name="McLaughlin D.J."/>
            <person name="Morgenstern I."/>
            <person name="Morin E."/>
            <person name="Murat C."/>
            <person name="Nagy L.G."/>
            <person name="Nolan M."/>
            <person name="Ohm R.A."/>
            <person name="Patyshakuliyeva A."/>
            <person name="Rokas A."/>
            <person name="Ruiz-Duenas F.J."/>
            <person name="Sabat G."/>
            <person name="Salamov A."/>
            <person name="Samejima M."/>
            <person name="Schmutz J."/>
            <person name="Slot J.C."/>
            <person name="St John F."/>
            <person name="Stenlid J."/>
            <person name="Sun H."/>
            <person name="Sun S."/>
            <person name="Syed K."/>
            <person name="Tsang A."/>
            <person name="Wiebenga A."/>
            <person name="Young D."/>
            <person name="Pisabarro A."/>
            <person name="Eastwood D.C."/>
            <person name="Martin F."/>
            <person name="Cullen D."/>
            <person name="Grigoriev I.V."/>
            <person name="Hibbett D.S."/>
        </authorList>
    </citation>
    <scope>NUCLEOTIDE SEQUENCE [LARGE SCALE GENOMIC DNA]</scope>
    <source>
        <strain evidence="4 5">ATCC 11539</strain>
    </source>
</reference>
<dbReference type="EMBL" id="KB469304">
    <property type="protein sequence ID" value="EPQ54053.1"/>
    <property type="molecule type" value="Genomic_DNA"/>
</dbReference>
<dbReference type="RefSeq" id="XP_007867395.1">
    <property type="nucleotide sequence ID" value="XM_007869204.1"/>
</dbReference>
<dbReference type="Pfam" id="PF14033">
    <property type="entry name" value="DUF4246"/>
    <property type="match status" value="1"/>
</dbReference>
<dbReference type="KEGG" id="gtr:GLOTRDRAFT_62533"/>
<dbReference type="InterPro" id="IPR025340">
    <property type="entry name" value="DUF4246"/>
</dbReference>
<dbReference type="Pfam" id="PF21666">
    <property type="entry name" value="DUF4246_N"/>
    <property type="match status" value="1"/>
</dbReference>
<evidence type="ECO:0000256" key="1">
    <source>
        <dbReference type="SAM" id="MobiDB-lite"/>
    </source>
</evidence>
<sequence>MSQVKFPDPFHIKYDEDPALETLVEFRMRALAGKIIEKPNWWNKVHDPTIVRKWRKEFRQIDKVLIAQFWTQRKRRPWDPVGEDDEEEDDEDDDEDEDEDEATPVQSGVEVPMDVDRENAGVSIEEAESDEDEPEERDDNAKVPSGRKFWPRTRVTKAQLNYIFDFLKWLADVRDSETGIEATHIPNVYQSYQLIPGELTAALLEGARTLESVPDEEKDWHPGSNNQVLDLIHPSLYCFRIGKSLVKNLETGKLYVPTLNEYMLMRDDFPMYRVRGKVNSYCTSEQHQWLPTDFTVSEEGVVRNVSYINNLHPDHFKRLYSTINSILGRFVLLWERVLADVLSPREPAIKVDPYHWYDHDPRRTPEPKKEDFGEDRKQAFYDAEEEWTLRRRPVIPDPPPFTPPRSEQKVQFSLKDRTIQVIVKMANIVLTPENPEYAGGSWHVEGMENERIVATGIYYYDCANVTDSKLGFRTALCDGMDMQYEQSDWIGLATAYGIDGRDGPLNQELGSVVTKEGKCLAFPNIWQHRVSSFKLVDPSKPGHRKILCFFLVDPTKNILSTTVVPPQQSDWYMRETERAPALKSLPVELFEMVTDYLKPDAEGKGGIITLEEAKEERKELMEERQNAVITQNEEVYEAQFNMCEH</sequence>
<keyword evidence="5" id="KW-1185">Reference proteome</keyword>
<dbReference type="Proteomes" id="UP000030669">
    <property type="component" value="Unassembled WGS sequence"/>
</dbReference>
<gene>
    <name evidence="4" type="ORF">GLOTRDRAFT_62533</name>
</gene>
<feature type="compositionally biased region" description="Acidic residues" evidence="1">
    <location>
        <begin position="81"/>
        <end position="102"/>
    </location>
</feature>
<dbReference type="HOGENOM" id="CLU_012066_2_0_1"/>
<evidence type="ECO:0000313" key="5">
    <source>
        <dbReference type="Proteomes" id="UP000030669"/>
    </source>
</evidence>
<proteinExistence type="predicted"/>
<dbReference type="PANTHER" id="PTHR33119:SF1">
    <property type="entry name" value="FE2OG DIOXYGENASE DOMAIN-CONTAINING PROTEIN"/>
    <property type="match status" value="1"/>
</dbReference>
<dbReference type="OrthoDB" id="415532at2759"/>
<dbReference type="InterPro" id="IPR049192">
    <property type="entry name" value="DUF4246_C"/>
</dbReference>
<protein>
    <submittedName>
        <fullName evidence="4">Uncharacterized protein</fullName>
    </submittedName>
</protein>
<dbReference type="InterPro" id="IPR049207">
    <property type="entry name" value="DUF4246_N"/>
</dbReference>
<evidence type="ECO:0000259" key="2">
    <source>
        <dbReference type="Pfam" id="PF14033"/>
    </source>
</evidence>
<evidence type="ECO:0000313" key="4">
    <source>
        <dbReference type="EMBL" id="EPQ54053.1"/>
    </source>
</evidence>
<organism evidence="4 5">
    <name type="scientific">Gloeophyllum trabeum (strain ATCC 11539 / FP-39264 / Madison 617)</name>
    <name type="common">Brown rot fungus</name>
    <dbReference type="NCBI Taxonomy" id="670483"/>
    <lineage>
        <taxon>Eukaryota</taxon>
        <taxon>Fungi</taxon>
        <taxon>Dikarya</taxon>
        <taxon>Basidiomycota</taxon>
        <taxon>Agaricomycotina</taxon>
        <taxon>Agaricomycetes</taxon>
        <taxon>Gloeophyllales</taxon>
        <taxon>Gloeophyllaceae</taxon>
        <taxon>Gloeophyllum</taxon>
    </lineage>
</organism>
<evidence type="ECO:0000259" key="3">
    <source>
        <dbReference type="Pfam" id="PF21666"/>
    </source>
</evidence>
<dbReference type="PANTHER" id="PTHR33119">
    <property type="entry name" value="IFI3P"/>
    <property type="match status" value="1"/>
</dbReference>
<feature type="domain" description="DUF4246" evidence="3">
    <location>
        <begin position="6"/>
        <end position="57"/>
    </location>
</feature>
<dbReference type="OMA" id="EHICAAA"/>
<name>S7Q3Q6_GLOTA</name>
<feature type="compositionally biased region" description="Acidic residues" evidence="1">
    <location>
        <begin position="125"/>
        <end position="138"/>
    </location>
</feature>
<feature type="region of interest" description="Disordered" evidence="1">
    <location>
        <begin position="76"/>
        <end position="146"/>
    </location>
</feature>
<feature type="domain" description="DUF4246" evidence="2">
    <location>
        <begin position="159"/>
        <end position="574"/>
    </location>
</feature>
<dbReference type="GeneID" id="19307488"/>
<dbReference type="AlphaFoldDB" id="S7Q3Q6"/>